<dbReference type="GO" id="GO:0070898">
    <property type="term" value="P:RNA polymerase III preinitiation complex assembly"/>
    <property type="evidence" value="ECO:0007669"/>
    <property type="project" value="TreeGrafter"/>
</dbReference>
<keyword evidence="4" id="KW-1185">Reference proteome</keyword>
<feature type="region of interest" description="Disordered" evidence="1">
    <location>
        <begin position="75"/>
        <end position="97"/>
    </location>
</feature>
<dbReference type="Proteomes" id="UP000583929">
    <property type="component" value="Unassembled WGS sequence"/>
</dbReference>
<feature type="compositionally biased region" description="Basic residues" evidence="1">
    <location>
        <begin position="19"/>
        <end position="35"/>
    </location>
</feature>
<dbReference type="Gene3D" id="1.10.10.60">
    <property type="entry name" value="Homeodomain-like"/>
    <property type="match status" value="1"/>
</dbReference>
<organism evidence="3 4">
    <name type="scientific">Cannabis sativa</name>
    <name type="common">Hemp</name>
    <name type="synonym">Marijuana</name>
    <dbReference type="NCBI Taxonomy" id="3483"/>
    <lineage>
        <taxon>Eukaryota</taxon>
        <taxon>Viridiplantae</taxon>
        <taxon>Streptophyta</taxon>
        <taxon>Embryophyta</taxon>
        <taxon>Tracheophyta</taxon>
        <taxon>Spermatophyta</taxon>
        <taxon>Magnoliopsida</taxon>
        <taxon>eudicotyledons</taxon>
        <taxon>Gunneridae</taxon>
        <taxon>Pentapetalae</taxon>
        <taxon>rosids</taxon>
        <taxon>fabids</taxon>
        <taxon>Rosales</taxon>
        <taxon>Cannabaceae</taxon>
        <taxon>Cannabis</taxon>
    </lineage>
</organism>
<dbReference type="SUPFAM" id="SSF46689">
    <property type="entry name" value="Homeodomain-like"/>
    <property type="match status" value="1"/>
</dbReference>
<dbReference type="GO" id="GO:0000126">
    <property type="term" value="C:transcription factor TFIIIB complex"/>
    <property type="evidence" value="ECO:0007669"/>
    <property type="project" value="TreeGrafter"/>
</dbReference>
<sequence length="695" mass="77906">MQLDVDPLDDLLSETKTNNSHKFRPKMKAQPRKGGTRGVASDLPNLMDRPVLCSIEEDPLQSAVQDSLQSVESLGVTGKSHDTNPLHSEDVVPDGNRDWQSNLGRSLGENADIFSGLECLDDFITQTTSDPGSEASKSQSKVHTDKQQSDKFLTSYGVNSNMEGPISTSHMETGSEENLSVPAHSSYDSSSFTICDVAPSQISSDYHSTQDPLSLSNTAVSDEQEEAQINDGRSKTMGAEDLFDFEMYEGTVVSGQRVGKFQPKPKLGKGKKKPSTSEPQAEVRSGVPLPAVHTVPLDQGYGQESSMLEFPRDTEPTNLAKATHSEVVEDDPVVEEVDGRSKIGESSTEPNDLRRSKRSSAAMQDIEVGEVHDISGSVCDPPSTSNRDEGDNDEEFRVENTSKKKKATRKVKEPVSGKEKPVRKRKSSKQASEEKTEEPPKKFSHSTRRKKRIVDQALLDMPEDEIDPQRLPIKDLILLAEHRERMAIKDAAKLKTEQTNQSTEDNFREDVSHNEEMFHSEQGEQGQNSDDNQPTYRAQPSSTYVNYHSFMDRTPSTRWSKNDTELFYEAVRQIGTDFTIIQQLFPNRTREQVKLKFKKEERQHPLRLSDALTNRTKVILLIDHSHFESVIKQLQELTAQAKQDANANESNWYPGDEEVEEPTHNANEEHAKSELDEVVKDQEREPEVTDVQIVL</sequence>
<evidence type="ECO:0000313" key="4">
    <source>
        <dbReference type="Proteomes" id="UP000583929"/>
    </source>
</evidence>
<feature type="compositionally biased region" description="Polar residues" evidence="1">
    <location>
        <begin position="150"/>
        <end position="178"/>
    </location>
</feature>
<feature type="region of interest" description="Disordered" evidence="1">
    <location>
        <begin position="642"/>
        <end position="695"/>
    </location>
</feature>
<feature type="domain" description="SANT" evidence="2">
    <location>
        <begin position="554"/>
        <end position="602"/>
    </location>
</feature>
<name>A0A7J6E6R3_CANSA</name>
<protein>
    <recommendedName>
        <fullName evidence="2">SANT domain-containing protein</fullName>
    </recommendedName>
</protein>
<feature type="region of interest" description="Disordered" evidence="1">
    <location>
        <begin position="255"/>
        <end position="450"/>
    </location>
</feature>
<proteinExistence type="predicted"/>
<feature type="compositionally biased region" description="Basic and acidic residues" evidence="1">
    <location>
        <begin position="431"/>
        <end position="441"/>
    </location>
</feature>
<dbReference type="AlphaFoldDB" id="A0A7J6E6R3"/>
<feature type="compositionally biased region" description="Polar residues" evidence="1">
    <location>
        <begin position="523"/>
        <end position="539"/>
    </location>
</feature>
<feature type="compositionally biased region" description="Basic and acidic residues" evidence="1">
    <location>
        <begin position="79"/>
        <end position="90"/>
    </location>
</feature>
<dbReference type="PANTHER" id="PTHR22929:SF0">
    <property type="entry name" value="TRANSCRIPTION FACTOR TFIIIB COMPONENT B'' HOMOLOG"/>
    <property type="match status" value="1"/>
</dbReference>
<comment type="caution">
    <text evidence="3">The sequence shown here is derived from an EMBL/GenBank/DDBJ whole genome shotgun (WGS) entry which is preliminary data.</text>
</comment>
<dbReference type="InterPro" id="IPR009057">
    <property type="entry name" value="Homeodomain-like_sf"/>
</dbReference>
<dbReference type="Pfam" id="PF15963">
    <property type="entry name" value="Myb_DNA-bind_7"/>
    <property type="match status" value="1"/>
</dbReference>
<accession>A0A7J6E6R3</accession>
<reference evidence="3 4" key="1">
    <citation type="journal article" date="2020" name="bioRxiv">
        <title>Sequence and annotation of 42 cannabis genomes reveals extensive copy number variation in cannabinoid synthesis and pathogen resistance genes.</title>
        <authorList>
            <person name="Mckernan K.J."/>
            <person name="Helbert Y."/>
            <person name="Kane L.T."/>
            <person name="Ebling H."/>
            <person name="Zhang L."/>
            <person name="Liu B."/>
            <person name="Eaton Z."/>
            <person name="Mclaughlin S."/>
            <person name="Kingan S."/>
            <person name="Baybayan P."/>
            <person name="Concepcion G."/>
            <person name="Jordan M."/>
            <person name="Riva A."/>
            <person name="Barbazuk W."/>
            <person name="Harkins T."/>
        </authorList>
    </citation>
    <scope>NUCLEOTIDE SEQUENCE [LARGE SCALE GENOMIC DNA]</scope>
    <source>
        <strain evidence="4">cv. Jamaican Lion 4</strain>
        <tissue evidence="3">Leaf</tissue>
    </source>
</reference>
<dbReference type="InterPro" id="IPR017884">
    <property type="entry name" value="SANT_dom"/>
</dbReference>
<dbReference type="GO" id="GO:0001156">
    <property type="term" value="F:TFIIIC-class transcription factor complex binding"/>
    <property type="evidence" value="ECO:0007669"/>
    <property type="project" value="TreeGrafter"/>
</dbReference>
<gene>
    <name evidence="3" type="ORF">G4B88_011185</name>
</gene>
<feature type="compositionally biased region" description="Acidic residues" evidence="1">
    <location>
        <begin position="1"/>
        <end position="12"/>
    </location>
</feature>
<evidence type="ECO:0000259" key="2">
    <source>
        <dbReference type="PROSITE" id="PS51293"/>
    </source>
</evidence>
<evidence type="ECO:0000313" key="3">
    <source>
        <dbReference type="EMBL" id="KAF4354022.1"/>
    </source>
</evidence>
<dbReference type="PANTHER" id="PTHR22929">
    <property type="entry name" value="RNA POLYMERASE III TRANSCRIPTION INITIATION FACTOR B"/>
    <property type="match status" value="1"/>
</dbReference>
<feature type="compositionally biased region" description="Polar residues" evidence="1">
    <location>
        <begin position="642"/>
        <end position="651"/>
    </location>
</feature>
<feature type="compositionally biased region" description="Basic and acidic residues" evidence="1">
    <location>
        <begin position="661"/>
        <end position="687"/>
    </location>
</feature>
<dbReference type="CDD" id="cd00167">
    <property type="entry name" value="SANT"/>
    <property type="match status" value="1"/>
</dbReference>
<dbReference type="SMART" id="SM00717">
    <property type="entry name" value="SANT"/>
    <property type="match status" value="1"/>
</dbReference>
<feature type="region of interest" description="Disordered" evidence="1">
    <location>
        <begin position="128"/>
        <end position="185"/>
    </location>
</feature>
<feature type="compositionally biased region" description="Basic and acidic residues" evidence="1">
    <location>
        <begin position="410"/>
        <end position="420"/>
    </location>
</feature>
<evidence type="ECO:0000256" key="1">
    <source>
        <dbReference type="SAM" id="MobiDB-lite"/>
    </source>
</evidence>
<feature type="compositionally biased region" description="Polar residues" evidence="1">
    <location>
        <begin position="128"/>
        <end position="141"/>
    </location>
</feature>
<dbReference type="InterPro" id="IPR001005">
    <property type="entry name" value="SANT/Myb"/>
</dbReference>
<dbReference type="InterPro" id="IPR039467">
    <property type="entry name" value="TFIIIB_B''_Myb"/>
</dbReference>
<dbReference type="PROSITE" id="PS51293">
    <property type="entry name" value="SANT"/>
    <property type="match status" value="1"/>
</dbReference>
<feature type="region of interest" description="Disordered" evidence="1">
    <location>
        <begin position="518"/>
        <end position="539"/>
    </location>
</feature>
<feature type="region of interest" description="Disordered" evidence="1">
    <location>
        <begin position="1"/>
        <end position="44"/>
    </location>
</feature>
<dbReference type="EMBL" id="JAATIQ010000488">
    <property type="protein sequence ID" value="KAF4354022.1"/>
    <property type="molecule type" value="Genomic_DNA"/>
</dbReference>